<dbReference type="PROSITE" id="PS50076">
    <property type="entry name" value="DNAJ_2"/>
    <property type="match status" value="1"/>
</dbReference>
<comment type="similarity">
    <text evidence="7">Belongs to the TIM14 family.</text>
</comment>
<comment type="subcellular location">
    <subcellularLocation>
        <location evidence="1">Mitochondrion inner membrane</location>
        <topology evidence="1">Single-pass membrane protein</topology>
    </subcellularLocation>
</comment>
<evidence type="ECO:0000256" key="6">
    <source>
        <dbReference type="ARBA" id="ARBA00023136"/>
    </source>
</evidence>
<dbReference type="SUPFAM" id="SSF46565">
    <property type="entry name" value="Chaperone J-domain"/>
    <property type="match status" value="1"/>
</dbReference>
<accession>A0AAJ6QUJ3</accession>
<keyword evidence="5" id="KW-0496">Mitochondrion</keyword>
<dbReference type="SMART" id="SM00271">
    <property type="entry name" value="DnaJ"/>
    <property type="match status" value="1"/>
</dbReference>
<evidence type="ECO:0000313" key="10">
    <source>
        <dbReference type="Proteomes" id="UP000694867"/>
    </source>
</evidence>
<dbReference type="Proteomes" id="UP000694867">
    <property type="component" value="Unplaced"/>
</dbReference>
<evidence type="ECO:0000256" key="3">
    <source>
        <dbReference type="ARBA" id="ARBA00022792"/>
    </source>
</evidence>
<evidence type="ECO:0000259" key="9">
    <source>
        <dbReference type="PROSITE" id="PS50076"/>
    </source>
</evidence>
<reference evidence="11" key="1">
    <citation type="submission" date="2025-08" db="UniProtKB">
        <authorList>
            <consortium name="RefSeq"/>
        </authorList>
    </citation>
    <scope>IDENTIFICATION</scope>
</reference>
<sequence length="125" mass="13741">MSSAVIAAGVVMAALGFGGRALLRARPAIEKTMQQKMKEVAFDDVKRKFTFDLDKLAVDSKYYKGGFEDKMSRREASLVLGVGQSANKAKIKEAHKRIMLLNHPDRGGSPYLAAKINEAKDLLDK</sequence>
<evidence type="ECO:0000256" key="7">
    <source>
        <dbReference type="ARBA" id="ARBA00038105"/>
    </source>
</evidence>
<dbReference type="GO" id="GO:0030150">
    <property type="term" value="P:protein import into mitochondrial matrix"/>
    <property type="evidence" value="ECO:0007669"/>
    <property type="project" value="TreeGrafter"/>
</dbReference>
<dbReference type="InterPro" id="IPR036869">
    <property type="entry name" value="J_dom_sf"/>
</dbReference>
<dbReference type="PANTHER" id="PTHR12763:SF28">
    <property type="entry name" value="GEO10507P1-RELATED"/>
    <property type="match status" value="1"/>
</dbReference>
<evidence type="ECO:0000256" key="5">
    <source>
        <dbReference type="ARBA" id="ARBA00023128"/>
    </source>
</evidence>
<keyword evidence="3" id="KW-0999">Mitochondrion inner membrane</keyword>
<dbReference type="CDD" id="cd06257">
    <property type="entry name" value="DnaJ"/>
    <property type="match status" value="1"/>
</dbReference>
<evidence type="ECO:0000256" key="4">
    <source>
        <dbReference type="ARBA" id="ARBA00022989"/>
    </source>
</evidence>
<evidence type="ECO:0000313" key="11">
    <source>
        <dbReference type="RefSeq" id="XP_003744565.1"/>
    </source>
</evidence>
<organism evidence="10 11">
    <name type="scientific">Galendromus occidentalis</name>
    <name type="common">western predatory mite</name>
    <dbReference type="NCBI Taxonomy" id="34638"/>
    <lineage>
        <taxon>Eukaryota</taxon>
        <taxon>Metazoa</taxon>
        <taxon>Ecdysozoa</taxon>
        <taxon>Arthropoda</taxon>
        <taxon>Chelicerata</taxon>
        <taxon>Arachnida</taxon>
        <taxon>Acari</taxon>
        <taxon>Parasitiformes</taxon>
        <taxon>Mesostigmata</taxon>
        <taxon>Gamasina</taxon>
        <taxon>Phytoseioidea</taxon>
        <taxon>Phytoseiidae</taxon>
        <taxon>Typhlodrominae</taxon>
        <taxon>Galendromus</taxon>
    </lineage>
</organism>
<evidence type="ECO:0000256" key="2">
    <source>
        <dbReference type="ARBA" id="ARBA00022692"/>
    </source>
</evidence>
<dbReference type="AlphaFoldDB" id="A0AAJ6QUJ3"/>
<protein>
    <submittedName>
        <fullName evidence="11">Mitochondrial import inner membrane translocase subunit TIM14</fullName>
    </submittedName>
</protein>
<keyword evidence="10" id="KW-1185">Reference proteome</keyword>
<dbReference type="FunFam" id="1.10.287.110:FF:000001">
    <property type="entry name" value="Import inner membrane translocase subunit tim14"/>
    <property type="match status" value="1"/>
</dbReference>
<comment type="function">
    <text evidence="8">Probable component of the PAM complex, a complex required for the translocation of transit peptide-containing proteins from the inner membrane into the mitochondrial matrix in an ATP-dependent manner. May act as a co-chaperone that stimulate the ATP-dependent activity.</text>
</comment>
<dbReference type="GO" id="GO:0001671">
    <property type="term" value="F:ATPase activator activity"/>
    <property type="evidence" value="ECO:0007669"/>
    <property type="project" value="TreeGrafter"/>
</dbReference>
<dbReference type="InterPro" id="IPR001623">
    <property type="entry name" value="DnaJ_domain"/>
</dbReference>
<gene>
    <name evidence="11" type="primary">LOC100909309</name>
</gene>
<dbReference type="Gene3D" id="1.10.287.110">
    <property type="entry name" value="DnaJ domain"/>
    <property type="match status" value="1"/>
</dbReference>
<dbReference type="GO" id="GO:0001405">
    <property type="term" value="C:PAM complex, Tim23 associated import motor"/>
    <property type="evidence" value="ECO:0007669"/>
    <property type="project" value="TreeGrafter"/>
</dbReference>
<evidence type="ECO:0000256" key="8">
    <source>
        <dbReference type="ARBA" id="ARBA00054366"/>
    </source>
</evidence>
<dbReference type="GeneID" id="100909309"/>
<dbReference type="KEGG" id="goe:100909309"/>
<dbReference type="PANTHER" id="PTHR12763">
    <property type="match status" value="1"/>
</dbReference>
<dbReference type="RefSeq" id="XP_003744565.1">
    <property type="nucleotide sequence ID" value="XM_003744517.2"/>
</dbReference>
<feature type="domain" description="J" evidence="9">
    <location>
        <begin position="75"/>
        <end position="125"/>
    </location>
</feature>
<name>A0AAJ6QUJ3_9ACAR</name>
<keyword evidence="4" id="KW-1133">Transmembrane helix</keyword>
<keyword evidence="6" id="KW-0472">Membrane</keyword>
<proteinExistence type="inferred from homology"/>
<evidence type="ECO:0000256" key="1">
    <source>
        <dbReference type="ARBA" id="ARBA00004434"/>
    </source>
</evidence>
<keyword evidence="2" id="KW-0812">Transmembrane</keyword>